<evidence type="ECO:0000256" key="1">
    <source>
        <dbReference type="SAM" id="Phobius"/>
    </source>
</evidence>
<sequence>MDENPVCAKRDIDVPFVPLLAGLTLWPLLKIAGEFIVSRVNPQFYDELKLDVRKRYDLYFGTWLGSIFKVVSITACMAAVVTTPAETDIMGLVRPLNQAEQWCWGCRTVIYIQEIPHITSIPELVIHHILSIVAMIAMLVFNMPRRQMYLAWGSLLSEFISNARRLLKMHGRLTPRLSWWLTTLNVAAILLFRVTSIFVALLWALNSGISHTYLIVDVGAWSIYFVYMMKVSAGELARAGLLTVDSSRPAKLIIYNKWHVDMFGIIMGLGLVLTKVSSLIIYEATAERLSSVNEIHSIAWVVLQAVAAGLVGAYITAPILRLTFTASNPGQKPSKLCLHGGFLFAAVALLSSPTMAAGVDKQALVACMAVSFPLMNAIDWIGCYYAGIGSGTTPRDAHVLAPASPNEKGLHKAAQAGGITHIELPASTPSPVLSLQLIASLLASTIYISLLAACLTGYLDIYHAAGLAVALQGIVRLNIEPRRKDVALKVQRLPMNMVLVWADLLSFVQVGLAMGYICHLDVVASTSAQAGWNEHLHSAAIASCWYFTGLAAAHFIGDSVTRLLSRTAREKGSGPFVSLRTLSVLVTVGLVSLILVSIIQEGGLPHQLSTFEQASLAIPQHELWSAASSWQFVVTTLGVGILPVIATQMVKEF</sequence>
<feature type="transmembrane region" description="Helical" evidence="1">
    <location>
        <begin position="302"/>
        <end position="324"/>
    </location>
</feature>
<feature type="transmembrane region" description="Helical" evidence="1">
    <location>
        <begin position="432"/>
        <end position="455"/>
    </location>
</feature>
<feature type="transmembrane region" description="Helical" evidence="1">
    <location>
        <begin position="16"/>
        <end position="37"/>
    </location>
</feature>
<protein>
    <submittedName>
        <fullName evidence="2">Uncharacterized protein</fullName>
    </submittedName>
</protein>
<evidence type="ECO:0000313" key="2">
    <source>
        <dbReference type="EMBL" id="KAK3332138.1"/>
    </source>
</evidence>
<feature type="transmembrane region" description="Helical" evidence="1">
    <location>
        <begin position="537"/>
        <end position="556"/>
    </location>
</feature>
<feature type="transmembrane region" description="Helical" evidence="1">
    <location>
        <begin position="630"/>
        <end position="650"/>
    </location>
</feature>
<reference evidence="2" key="1">
    <citation type="journal article" date="2023" name="Mol. Phylogenet. Evol.">
        <title>Genome-scale phylogeny and comparative genomics of the fungal order Sordariales.</title>
        <authorList>
            <person name="Hensen N."/>
            <person name="Bonometti L."/>
            <person name="Westerberg I."/>
            <person name="Brannstrom I.O."/>
            <person name="Guillou S."/>
            <person name="Cros-Aarteil S."/>
            <person name="Calhoun S."/>
            <person name="Haridas S."/>
            <person name="Kuo A."/>
            <person name="Mondo S."/>
            <person name="Pangilinan J."/>
            <person name="Riley R."/>
            <person name="LaButti K."/>
            <person name="Andreopoulos B."/>
            <person name="Lipzen A."/>
            <person name="Chen C."/>
            <person name="Yan M."/>
            <person name="Daum C."/>
            <person name="Ng V."/>
            <person name="Clum A."/>
            <person name="Steindorff A."/>
            <person name="Ohm R.A."/>
            <person name="Martin F."/>
            <person name="Silar P."/>
            <person name="Natvig D.O."/>
            <person name="Lalanne C."/>
            <person name="Gautier V."/>
            <person name="Ament-Velasquez S.L."/>
            <person name="Kruys A."/>
            <person name="Hutchinson M.I."/>
            <person name="Powell A.J."/>
            <person name="Barry K."/>
            <person name="Miller A.N."/>
            <person name="Grigoriev I.V."/>
            <person name="Debuchy R."/>
            <person name="Gladieux P."/>
            <person name="Hiltunen Thoren M."/>
            <person name="Johannesson H."/>
        </authorList>
    </citation>
    <scope>NUCLEOTIDE SEQUENCE</scope>
    <source>
        <strain evidence="2">SMH4131-1</strain>
    </source>
</reference>
<accession>A0AAE0IVQ1</accession>
<dbReference type="EMBL" id="JAUEPO010000002">
    <property type="protein sequence ID" value="KAK3332138.1"/>
    <property type="molecule type" value="Genomic_DNA"/>
</dbReference>
<feature type="transmembrane region" description="Helical" evidence="1">
    <location>
        <begin position="499"/>
        <end position="517"/>
    </location>
</feature>
<feature type="transmembrane region" description="Helical" evidence="1">
    <location>
        <begin position="124"/>
        <end position="141"/>
    </location>
</feature>
<keyword evidence="1" id="KW-0812">Transmembrane</keyword>
<reference evidence="2" key="2">
    <citation type="submission" date="2023-06" db="EMBL/GenBank/DDBJ databases">
        <authorList>
            <consortium name="Lawrence Berkeley National Laboratory"/>
            <person name="Haridas S."/>
            <person name="Hensen N."/>
            <person name="Bonometti L."/>
            <person name="Westerberg I."/>
            <person name="Brannstrom I.O."/>
            <person name="Guillou S."/>
            <person name="Cros-Aarteil S."/>
            <person name="Calhoun S."/>
            <person name="Kuo A."/>
            <person name="Mondo S."/>
            <person name="Pangilinan J."/>
            <person name="Riley R."/>
            <person name="Labutti K."/>
            <person name="Andreopoulos B."/>
            <person name="Lipzen A."/>
            <person name="Chen C."/>
            <person name="Yanf M."/>
            <person name="Daum C."/>
            <person name="Ng V."/>
            <person name="Clum A."/>
            <person name="Steindorff A."/>
            <person name="Ohm R."/>
            <person name="Martin F."/>
            <person name="Silar P."/>
            <person name="Natvig D."/>
            <person name="Lalanne C."/>
            <person name="Gautier V."/>
            <person name="Ament-Velasquez S.L."/>
            <person name="Kruys A."/>
            <person name="Hutchinson M.I."/>
            <person name="Powell A.J."/>
            <person name="Barry K."/>
            <person name="Miller A.N."/>
            <person name="Grigoriev I.V."/>
            <person name="Debuchy R."/>
            <person name="Gladieux P."/>
            <person name="Thoren M.H."/>
            <person name="Johannesson H."/>
        </authorList>
    </citation>
    <scope>NUCLEOTIDE SEQUENCE</scope>
    <source>
        <strain evidence="2">SMH4131-1</strain>
    </source>
</reference>
<dbReference type="Proteomes" id="UP001286456">
    <property type="component" value="Unassembled WGS sequence"/>
</dbReference>
<comment type="caution">
    <text evidence="2">The sequence shown here is derived from an EMBL/GenBank/DDBJ whole genome shotgun (WGS) entry which is preliminary data.</text>
</comment>
<name>A0AAE0IVQ1_9PEZI</name>
<feature type="transmembrane region" description="Helical" evidence="1">
    <location>
        <begin position="258"/>
        <end position="282"/>
    </location>
</feature>
<feature type="transmembrane region" description="Helical" evidence="1">
    <location>
        <begin position="177"/>
        <end position="205"/>
    </location>
</feature>
<keyword evidence="1" id="KW-1133">Transmembrane helix</keyword>
<gene>
    <name evidence="2" type="ORF">B0T19DRAFT_95924</name>
</gene>
<feature type="transmembrane region" description="Helical" evidence="1">
    <location>
        <begin position="58"/>
        <end position="81"/>
    </location>
</feature>
<feature type="transmembrane region" description="Helical" evidence="1">
    <location>
        <begin position="577"/>
        <end position="599"/>
    </location>
</feature>
<keyword evidence="1" id="KW-0472">Membrane</keyword>
<feature type="transmembrane region" description="Helical" evidence="1">
    <location>
        <begin position="336"/>
        <end position="357"/>
    </location>
</feature>
<evidence type="ECO:0000313" key="3">
    <source>
        <dbReference type="Proteomes" id="UP001286456"/>
    </source>
</evidence>
<dbReference type="AlphaFoldDB" id="A0AAE0IVQ1"/>
<organism evidence="2 3">
    <name type="scientific">Cercophora scortea</name>
    <dbReference type="NCBI Taxonomy" id="314031"/>
    <lineage>
        <taxon>Eukaryota</taxon>
        <taxon>Fungi</taxon>
        <taxon>Dikarya</taxon>
        <taxon>Ascomycota</taxon>
        <taxon>Pezizomycotina</taxon>
        <taxon>Sordariomycetes</taxon>
        <taxon>Sordariomycetidae</taxon>
        <taxon>Sordariales</taxon>
        <taxon>Lasiosphaeriaceae</taxon>
        <taxon>Cercophora</taxon>
    </lineage>
</organism>
<keyword evidence="3" id="KW-1185">Reference proteome</keyword>
<feature type="transmembrane region" description="Helical" evidence="1">
    <location>
        <begin position="211"/>
        <end position="229"/>
    </location>
</feature>
<proteinExistence type="predicted"/>